<evidence type="ECO:0000256" key="4">
    <source>
        <dbReference type="ARBA" id="ARBA00018339"/>
    </source>
</evidence>
<keyword evidence="6" id="KW-0539">Nucleus</keyword>
<protein>
    <recommendedName>
        <fullName evidence="4">Ribosome biogenesis protein NOP53</fullName>
    </recommendedName>
</protein>
<dbReference type="GO" id="GO:0006364">
    <property type="term" value="P:rRNA processing"/>
    <property type="evidence" value="ECO:0007669"/>
    <property type="project" value="TreeGrafter"/>
</dbReference>
<feature type="region of interest" description="Disordered" evidence="8">
    <location>
        <begin position="95"/>
        <end position="116"/>
    </location>
</feature>
<feature type="region of interest" description="Disordered" evidence="8">
    <location>
        <begin position="1"/>
        <end position="46"/>
    </location>
</feature>
<gene>
    <name evidence="9" type="ORF">g.3014</name>
</gene>
<dbReference type="GO" id="GO:0000027">
    <property type="term" value="P:ribosomal large subunit assembly"/>
    <property type="evidence" value="ECO:0007669"/>
    <property type="project" value="TreeGrafter"/>
</dbReference>
<comment type="subcellular location">
    <subcellularLocation>
        <location evidence="1">Nucleus</location>
        <location evidence="1">Nucleolus</location>
    </subcellularLocation>
    <subcellularLocation>
        <location evidence="2">Nucleus</location>
        <location evidence="2">Nucleoplasm</location>
    </subcellularLocation>
</comment>
<dbReference type="InterPro" id="IPR011687">
    <property type="entry name" value="Nop53/GLTSCR2"/>
</dbReference>
<keyword evidence="7" id="KW-0175">Coiled coil</keyword>
<dbReference type="PANTHER" id="PTHR14211">
    <property type="entry name" value="GLIOMA SUPPRESSOR CANDIDATE REGION GENE 2"/>
    <property type="match status" value="1"/>
</dbReference>
<comment type="similarity">
    <text evidence="3">Belongs to the NOP53 family.</text>
</comment>
<evidence type="ECO:0000313" key="9">
    <source>
        <dbReference type="EMBL" id="MDE44772.1"/>
    </source>
</evidence>
<evidence type="ECO:0000256" key="6">
    <source>
        <dbReference type="ARBA" id="ARBA00023242"/>
    </source>
</evidence>
<dbReference type="GO" id="GO:0005654">
    <property type="term" value="C:nucleoplasm"/>
    <property type="evidence" value="ECO:0007669"/>
    <property type="project" value="UniProtKB-SubCell"/>
</dbReference>
<evidence type="ECO:0000256" key="2">
    <source>
        <dbReference type="ARBA" id="ARBA00004642"/>
    </source>
</evidence>
<feature type="compositionally biased region" description="Acidic residues" evidence="8">
    <location>
        <begin position="100"/>
        <end position="109"/>
    </location>
</feature>
<feature type="coiled-coil region" evidence="7">
    <location>
        <begin position="136"/>
        <end position="163"/>
    </location>
</feature>
<organism evidence="9">
    <name type="scientific">Aceria tosichella</name>
    <name type="common">wheat curl mite</name>
    <dbReference type="NCBI Taxonomy" id="561515"/>
    <lineage>
        <taxon>Eukaryota</taxon>
        <taxon>Metazoa</taxon>
        <taxon>Ecdysozoa</taxon>
        <taxon>Arthropoda</taxon>
        <taxon>Chelicerata</taxon>
        <taxon>Arachnida</taxon>
        <taxon>Acari</taxon>
        <taxon>Acariformes</taxon>
        <taxon>Trombidiformes</taxon>
        <taxon>Prostigmata</taxon>
        <taxon>Eupodina</taxon>
        <taxon>Eriophyoidea</taxon>
        <taxon>Eriophyidae</taxon>
        <taxon>Eriophyinae</taxon>
        <taxon>Aceriini</taxon>
        <taxon>Aceria</taxon>
    </lineage>
</organism>
<dbReference type="PIRSF" id="PIRSF017302">
    <property type="entry name" value="Gltscr2"/>
    <property type="match status" value="1"/>
</dbReference>
<name>A0A6G1S480_9ACAR</name>
<dbReference type="EMBL" id="GGYP01000001">
    <property type="protein sequence ID" value="MDE44772.1"/>
    <property type="molecule type" value="Transcribed_RNA"/>
</dbReference>
<proteinExistence type="inferred from homology"/>
<dbReference type="Pfam" id="PF07767">
    <property type="entry name" value="Nop53"/>
    <property type="match status" value="1"/>
</dbReference>
<feature type="compositionally biased region" description="Basic residues" evidence="8">
    <location>
        <begin position="14"/>
        <end position="26"/>
    </location>
</feature>
<evidence type="ECO:0000256" key="8">
    <source>
        <dbReference type="SAM" id="MobiDB-lite"/>
    </source>
</evidence>
<dbReference type="AlphaFoldDB" id="A0A6G1S480"/>
<sequence>MELYDLWNDEATQGRKKKSSIKKRDKRPPPHPGQSYNPDPEDHKRLLNKVAQKEIKHIKKKSALNKATNVKVNLKELRQHEKQELVSGIKHLIKKSNDDAQAEESDDSSSTDSAYSDYDEKDFKVIMKDKKVSEKRKTKKQRLAQLRDKLQRKAAKLRKLKNIRSSRFDAIKKILKKLDAKDKEKKTTKRHKKLGYKLPDPDPIYCVSSELPSNLRETKCPLDAIVREQLDSFQSRLMVEPTKYQMKKRDKYKKRQFERE</sequence>
<dbReference type="GO" id="GO:0008097">
    <property type="term" value="F:5S rRNA binding"/>
    <property type="evidence" value="ECO:0007669"/>
    <property type="project" value="TreeGrafter"/>
</dbReference>
<evidence type="ECO:0000256" key="3">
    <source>
        <dbReference type="ARBA" id="ARBA00008838"/>
    </source>
</evidence>
<reference evidence="9" key="1">
    <citation type="submission" date="2018-10" db="EMBL/GenBank/DDBJ databases">
        <title>Transcriptome assembly of Aceria tosichella (Wheat curl mite) Type 2.</title>
        <authorList>
            <person name="Scully E.D."/>
            <person name="Geib S.M."/>
            <person name="Palmer N.A."/>
            <person name="Gupta A.K."/>
            <person name="Sarath G."/>
            <person name="Tatineni S."/>
        </authorList>
    </citation>
    <scope>NUCLEOTIDE SEQUENCE</scope>
    <source>
        <strain evidence="9">LincolnNE</strain>
    </source>
</reference>
<evidence type="ECO:0000256" key="1">
    <source>
        <dbReference type="ARBA" id="ARBA00004604"/>
    </source>
</evidence>
<evidence type="ECO:0000256" key="7">
    <source>
        <dbReference type="SAM" id="Coils"/>
    </source>
</evidence>
<dbReference type="PANTHER" id="PTHR14211:SF7">
    <property type="entry name" value="RIBOSOME BIOGENESIS PROTEIN NOP53"/>
    <property type="match status" value="1"/>
</dbReference>
<dbReference type="GO" id="GO:0005730">
    <property type="term" value="C:nucleolus"/>
    <property type="evidence" value="ECO:0007669"/>
    <property type="project" value="UniProtKB-SubCell"/>
</dbReference>
<keyword evidence="5" id="KW-0690">Ribosome biogenesis</keyword>
<accession>A0A6G1S480</accession>
<evidence type="ECO:0000256" key="5">
    <source>
        <dbReference type="ARBA" id="ARBA00022517"/>
    </source>
</evidence>